<name>A0A4R4F8H2_9FIRM</name>
<organism evidence="1 2">
    <name type="scientific">Extibacter muris</name>
    <dbReference type="NCBI Taxonomy" id="1796622"/>
    <lineage>
        <taxon>Bacteria</taxon>
        <taxon>Bacillati</taxon>
        <taxon>Bacillota</taxon>
        <taxon>Clostridia</taxon>
        <taxon>Lachnospirales</taxon>
        <taxon>Lachnospiraceae</taxon>
        <taxon>Extibacter</taxon>
    </lineage>
</organism>
<dbReference type="EMBL" id="SMMX01000038">
    <property type="protein sequence ID" value="TDA20082.1"/>
    <property type="molecule type" value="Genomic_DNA"/>
</dbReference>
<protein>
    <submittedName>
        <fullName evidence="1">Uncharacterized protein</fullName>
    </submittedName>
</protein>
<sequence>MDRDIFVDMKIETGCAYISDLPYIKEIVKKKLFEFPFDLYSKEQLQEFCDYVFRDNGAVYQSLMMKYRKNSKYN</sequence>
<reference evidence="1 2" key="1">
    <citation type="journal article" date="2016" name="Nat. Microbiol.">
        <title>The Mouse Intestinal Bacterial Collection (miBC) provides host-specific insight into cultured diversity and functional potential of the gut microbiota.</title>
        <authorList>
            <person name="Lagkouvardos I."/>
            <person name="Pukall R."/>
            <person name="Abt B."/>
            <person name="Foesel B.U."/>
            <person name="Meier-Kolthoff J.P."/>
            <person name="Kumar N."/>
            <person name="Bresciani A."/>
            <person name="Martinez I."/>
            <person name="Just S."/>
            <person name="Ziegler C."/>
            <person name="Brugiroux S."/>
            <person name="Garzetti D."/>
            <person name="Wenning M."/>
            <person name="Bui T.P."/>
            <person name="Wang J."/>
            <person name="Hugenholtz F."/>
            <person name="Plugge C.M."/>
            <person name="Peterson D.A."/>
            <person name="Hornef M.W."/>
            <person name="Baines J.F."/>
            <person name="Smidt H."/>
            <person name="Walter J."/>
            <person name="Kristiansen K."/>
            <person name="Nielsen H.B."/>
            <person name="Haller D."/>
            <person name="Overmann J."/>
            <person name="Stecher B."/>
            <person name="Clavel T."/>
        </authorList>
    </citation>
    <scope>NUCLEOTIDE SEQUENCE [LARGE SCALE GENOMIC DNA]</scope>
    <source>
        <strain evidence="1 2">DSM 28560</strain>
    </source>
</reference>
<accession>A0A4R4F8H2</accession>
<dbReference type="Proteomes" id="UP000295710">
    <property type="component" value="Unassembled WGS sequence"/>
</dbReference>
<proteinExistence type="predicted"/>
<keyword evidence="2" id="KW-1185">Reference proteome</keyword>
<dbReference type="RefSeq" id="WP_132281640.1">
    <property type="nucleotide sequence ID" value="NZ_JAOBST010000097.1"/>
</dbReference>
<evidence type="ECO:0000313" key="1">
    <source>
        <dbReference type="EMBL" id="TDA20082.1"/>
    </source>
</evidence>
<dbReference type="AlphaFoldDB" id="A0A4R4F8H2"/>
<gene>
    <name evidence="1" type="ORF">E1963_19045</name>
</gene>
<evidence type="ECO:0000313" key="2">
    <source>
        <dbReference type="Proteomes" id="UP000295710"/>
    </source>
</evidence>
<comment type="caution">
    <text evidence="1">The sequence shown here is derived from an EMBL/GenBank/DDBJ whole genome shotgun (WGS) entry which is preliminary data.</text>
</comment>